<dbReference type="PIRSF" id="PIRSF010256">
    <property type="entry name" value="CoxE_vWa"/>
    <property type="match status" value="1"/>
</dbReference>
<keyword evidence="2" id="KW-1185">Reference proteome</keyword>
<dbReference type="Proteomes" id="UP000020681">
    <property type="component" value="Unassembled WGS sequence"/>
</dbReference>
<comment type="caution">
    <text evidence="1">The sequence shown here is derived from an EMBL/GenBank/DDBJ whole genome shotgun (WGS) entry which is preliminary data.</text>
</comment>
<dbReference type="InterPro" id="IPR011195">
    <property type="entry name" value="UCP010256"/>
</dbReference>
<dbReference type="PANTHER" id="PTHR39338:SF5">
    <property type="entry name" value="BLR6139 PROTEIN"/>
    <property type="match status" value="1"/>
</dbReference>
<accession>A0ABP3ADA7</accession>
<dbReference type="EMBL" id="JAOL01000160">
    <property type="protein sequence ID" value="EUA87551.1"/>
    <property type="molecule type" value="Genomic_DNA"/>
</dbReference>
<dbReference type="InterPro" id="IPR036465">
    <property type="entry name" value="vWFA_dom_sf"/>
</dbReference>
<sequence length="434" mass="48192">MMAALGFEDREVLREGIACAVLRRPDHRDTYDAMFDLWFPAALGARAVITEEQAGQSEGLPPDDVEAMRQMLLDLLTDNPDLADMDQRLVGMIARIVETYGKYNSSQGPSFSSYQALKAMALDELEGKLLAGLLAPYGDELTPTQEQIAKAIAAQRVSQLRKMVDAETKRRTAEQLGRDHVQMYGIPQLSENVEFLRASGEQLRQMRRVVAPLARTLATRLAARRRRARAGSIDLRKTLRKSMSTGGVPIDVVLRKPRPARPELVVLCDVSGSVAGFSHFTLLLVHALRRQFSRVRVFAFIDTTDEVTHMFGPDADLAVAIQRITREAGVYSRDGHSDYGNAFVSFMQGFPNVLSPRSSLLVLGDGRTNYRNPATDVLADMVTASRHAHWLNPEPQHLWGSGDSAVPRYQEVIAMHECRSAKQLATVIDELLPV</sequence>
<evidence type="ECO:0000313" key="2">
    <source>
        <dbReference type="Proteomes" id="UP000020681"/>
    </source>
</evidence>
<organism evidence="1 2">
    <name type="scientific">Mycobacterium ulcerans str. Harvey</name>
    <dbReference type="NCBI Taxonomy" id="1299332"/>
    <lineage>
        <taxon>Bacteria</taxon>
        <taxon>Bacillati</taxon>
        <taxon>Actinomycetota</taxon>
        <taxon>Actinomycetes</taxon>
        <taxon>Mycobacteriales</taxon>
        <taxon>Mycobacteriaceae</taxon>
        <taxon>Mycobacterium</taxon>
        <taxon>Mycobacterium ulcerans group</taxon>
    </lineage>
</organism>
<dbReference type="Pfam" id="PF05762">
    <property type="entry name" value="VWA_CoxE"/>
    <property type="match status" value="1"/>
</dbReference>
<dbReference type="SUPFAM" id="SSF53300">
    <property type="entry name" value="vWA-like"/>
    <property type="match status" value="1"/>
</dbReference>
<gene>
    <name evidence="1" type="ORF">I551_6007</name>
</gene>
<evidence type="ECO:0000313" key="1">
    <source>
        <dbReference type="EMBL" id="EUA87551.1"/>
    </source>
</evidence>
<dbReference type="PANTHER" id="PTHR39338">
    <property type="entry name" value="BLL5662 PROTEIN-RELATED"/>
    <property type="match status" value="1"/>
</dbReference>
<name>A0ABP3ADA7_MYCUL</name>
<reference evidence="1 2" key="1">
    <citation type="submission" date="2014-01" db="EMBL/GenBank/DDBJ databases">
        <authorList>
            <person name="Dobos K."/>
            <person name="Lenaerts A."/>
            <person name="Ordway D."/>
            <person name="DeGroote M.A."/>
            <person name="Parker T."/>
            <person name="Sizemore C."/>
            <person name="Tallon L.J."/>
            <person name="Sadzewicz L.K."/>
            <person name="Sengamalay N."/>
            <person name="Fraser C.M."/>
            <person name="Hine E."/>
            <person name="Shefchek K.A."/>
            <person name="Das S.P."/>
            <person name="Tettelin H."/>
        </authorList>
    </citation>
    <scope>NUCLEOTIDE SEQUENCE [LARGE SCALE GENOMIC DNA]</scope>
    <source>
        <strain evidence="1 2">Harvey</strain>
    </source>
</reference>
<proteinExistence type="predicted"/>
<dbReference type="InterPro" id="IPR008912">
    <property type="entry name" value="Uncharacterised_CoxE"/>
</dbReference>
<protein>
    <submittedName>
        <fullName evidence="1">VWA domain containing CoxE-like family protein</fullName>
    </submittedName>
</protein>